<evidence type="ECO:0000313" key="3">
    <source>
        <dbReference type="Proteomes" id="UP001451303"/>
    </source>
</evidence>
<proteinExistence type="predicted"/>
<accession>A0ABR3DAY7</accession>
<feature type="chain" id="PRO_5046265213" evidence="1">
    <location>
        <begin position="18"/>
        <end position="86"/>
    </location>
</feature>
<reference evidence="2 3" key="1">
    <citation type="submission" date="2023-09" db="EMBL/GenBank/DDBJ databases">
        <title>Multi-omics analysis of a traditional fermented food reveals byproduct-associated fungal strains for waste-to-food upcycling.</title>
        <authorList>
            <consortium name="Lawrence Berkeley National Laboratory"/>
            <person name="Rekdal V.M."/>
            <person name="Villalobos-Escobedo J.M."/>
            <person name="Rodriguez-Valeron N."/>
            <person name="Garcia M.O."/>
            <person name="Vasquez D.P."/>
            <person name="Damayanti I."/>
            <person name="Sorensen P.M."/>
            <person name="Baidoo E.E."/>
            <person name="De Carvalho A.C."/>
            <person name="Riley R."/>
            <person name="Lipzen A."/>
            <person name="He G."/>
            <person name="Yan M."/>
            <person name="Haridas S."/>
            <person name="Daum C."/>
            <person name="Yoshinaga Y."/>
            <person name="Ng V."/>
            <person name="Grigoriev I.V."/>
            <person name="Munk R."/>
            <person name="Nuraida L."/>
            <person name="Wijaya C.H."/>
            <person name="Morales P.-C."/>
            <person name="Keasling J.D."/>
        </authorList>
    </citation>
    <scope>NUCLEOTIDE SEQUENCE [LARGE SCALE GENOMIC DNA]</scope>
    <source>
        <strain evidence="2 3">FGSC 2613</strain>
    </source>
</reference>
<dbReference type="EMBL" id="JAVLET010000005">
    <property type="protein sequence ID" value="KAL0469744.1"/>
    <property type="molecule type" value="Genomic_DNA"/>
</dbReference>
<sequence>MRSFALALVASIAGALAATMHINASTFRDHMALTVLEGLSGIDGQQIPAVSGRHNVVDMVMSKLATITMDTAATDSESGIETSTLG</sequence>
<gene>
    <name evidence="2" type="ORF">QR685DRAFT_554543</name>
</gene>
<evidence type="ECO:0000313" key="2">
    <source>
        <dbReference type="EMBL" id="KAL0469744.1"/>
    </source>
</evidence>
<dbReference type="Proteomes" id="UP001451303">
    <property type="component" value="Unassembled WGS sequence"/>
</dbReference>
<keyword evidence="1" id="KW-0732">Signal</keyword>
<organism evidence="2 3">
    <name type="scientific">Neurospora intermedia</name>
    <dbReference type="NCBI Taxonomy" id="5142"/>
    <lineage>
        <taxon>Eukaryota</taxon>
        <taxon>Fungi</taxon>
        <taxon>Dikarya</taxon>
        <taxon>Ascomycota</taxon>
        <taxon>Pezizomycotina</taxon>
        <taxon>Sordariomycetes</taxon>
        <taxon>Sordariomycetidae</taxon>
        <taxon>Sordariales</taxon>
        <taxon>Sordariaceae</taxon>
        <taxon>Neurospora</taxon>
    </lineage>
</organism>
<feature type="signal peptide" evidence="1">
    <location>
        <begin position="1"/>
        <end position="17"/>
    </location>
</feature>
<evidence type="ECO:0000256" key="1">
    <source>
        <dbReference type="SAM" id="SignalP"/>
    </source>
</evidence>
<protein>
    <submittedName>
        <fullName evidence="2">Uncharacterized protein</fullName>
    </submittedName>
</protein>
<comment type="caution">
    <text evidence="2">The sequence shown here is derived from an EMBL/GenBank/DDBJ whole genome shotgun (WGS) entry which is preliminary data.</text>
</comment>
<name>A0ABR3DAY7_NEUIN</name>
<keyword evidence="3" id="KW-1185">Reference proteome</keyword>